<dbReference type="AlphaFoldDB" id="A0A5B7JB86"/>
<proteinExistence type="predicted"/>
<sequence length="77" mass="8790">MTHVMEKVPSLLVPTPLEEKVYDDDRAEEEESSRCVVTRLWGMGRWKDGRAPWHLAEELPSPNAYLRFPLGATSVAH</sequence>
<protein>
    <submittedName>
        <fullName evidence="1">Uncharacterized protein</fullName>
    </submittedName>
</protein>
<evidence type="ECO:0000313" key="1">
    <source>
        <dbReference type="EMBL" id="MPC91945.1"/>
    </source>
</evidence>
<organism evidence="1 2">
    <name type="scientific">Portunus trituberculatus</name>
    <name type="common">Swimming crab</name>
    <name type="synonym">Neptunus trituberculatus</name>
    <dbReference type="NCBI Taxonomy" id="210409"/>
    <lineage>
        <taxon>Eukaryota</taxon>
        <taxon>Metazoa</taxon>
        <taxon>Ecdysozoa</taxon>
        <taxon>Arthropoda</taxon>
        <taxon>Crustacea</taxon>
        <taxon>Multicrustacea</taxon>
        <taxon>Malacostraca</taxon>
        <taxon>Eumalacostraca</taxon>
        <taxon>Eucarida</taxon>
        <taxon>Decapoda</taxon>
        <taxon>Pleocyemata</taxon>
        <taxon>Brachyura</taxon>
        <taxon>Eubrachyura</taxon>
        <taxon>Portunoidea</taxon>
        <taxon>Portunidae</taxon>
        <taxon>Portuninae</taxon>
        <taxon>Portunus</taxon>
    </lineage>
</organism>
<comment type="caution">
    <text evidence="1">The sequence shown here is derived from an EMBL/GenBank/DDBJ whole genome shotgun (WGS) entry which is preliminary data.</text>
</comment>
<dbReference type="Proteomes" id="UP000324222">
    <property type="component" value="Unassembled WGS sequence"/>
</dbReference>
<evidence type="ECO:0000313" key="2">
    <source>
        <dbReference type="Proteomes" id="UP000324222"/>
    </source>
</evidence>
<gene>
    <name evidence="1" type="ORF">E2C01_087011</name>
</gene>
<keyword evidence="2" id="KW-1185">Reference proteome</keyword>
<accession>A0A5B7JB86</accession>
<dbReference type="EMBL" id="VSRR010089564">
    <property type="protein sequence ID" value="MPC91945.1"/>
    <property type="molecule type" value="Genomic_DNA"/>
</dbReference>
<name>A0A5B7JB86_PORTR</name>
<reference evidence="1 2" key="1">
    <citation type="submission" date="2019-05" db="EMBL/GenBank/DDBJ databases">
        <title>Another draft genome of Portunus trituberculatus and its Hox gene families provides insights of decapod evolution.</title>
        <authorList>
            <person name="Jeong J.-H."/>
            <person name="Song I."/>
            <person name="Kim S."/>
            <person name="Choi T."/>
            <person name="Kim D."/>
            <person name="Ryu S."/>
            <person name="Kim W."/>
        </authorList>
    </citation>
    <scope>NUCLEOTIDE SEQUENCE [LARGE SCALE GENOMIC DNA]</scope>
    <source>
        <tissue evidence="1">Muscle</tissue>
    </source>
</reference>